<sequence length="299" mass="33284">MYYGGIISILSSQKEETGKMAEKLGKLHEDGKIRIYYRRNSDYIRSVLVPTEYPERILTAAEALSLSSYSFIHVPLEVKWAEGELALLVDSLGVRGALITPLPEANVKKLFKGTSLEDFEVRQEVGEVEVKEEDRGFVYIDRVFVVKGVGVVVTGFSYTPVKVHDKLKVLPQGKEVEVKSIQVLDEDQQEVGVGVRIGFALRNVKEEELKDSFALVKPGAKTLKEFTANIKVYPWSKVEEKKYHVVGNGVSAVAELKVDGEKATVKLPFDVPASRRFVVIDVNARQGKPRVVGYLEVGS</sequence>
<reference evidence="2" key="2">
    <citation type="submission" date="2022-05" db="EMBL/GenBank/DDBJ databases">
        <title>Metagenome Sequencing of an Archaeal-Dominated Microbial Community from a Hot Spring at the Los Azufres Geothermal Field, Mexico.</title>
        <authorList>
            <person name="Marin-Paredes R."/>
            <person name="Martinez-Romero E."/>
            <person name="Servin-Garciduenas L.E."/>
        </authorList>
    </citation>
    <scope>NUCLEOTIDE SEQUENCE</scope>
    <source>
        <strain evidence="2">AZ1-454</strain>
    </source>
</reference>
<gene>
    <name evidence="2" type="ORF">TQ35_007135</name>
    <name evidence="1" type="ORF">TQ35_01720</name>
</gene>
<dbReference type="PANTHER" id="PTHR43721:SF11">
    <property type="entry name" value="SELENOCYSTEINE-SPECIFIC ELONGATION FACTOR"/>
    <property type="match status" value="1"/>
</dbReference>
<dbReference type="EMBL" id="JZWS02000007">
    <property type="protein sequence ID" value="MCL7344328.1"/>
    <property type="molecule type" value="Genomic_DNA"/>
</dbReference>
<proteinExistence type="predicted"/>
<dbReference type="InterPro" id="IPR050055">
    <property type="entry name" value="EF-Tu_GTPase"/>
</dbReference>
<dbReference type="AlphaFoldDB" id="A0A0F2LSL3"/>
<keyword evidence="1" id="KW-0251">Elongation factor</keyword>
<evidence type="ECO:0000313" key="1">
    <source>
        <dbReference type="EMBL" id="KJR79485.1"/>
    </source>
</evidence>
<comment type="caution">
    <text evidence="1">The sequence shown here is derived from an EMBL/GenBank/DDBJ whole genome shotgun (WGS) entry which is preliminary data.</text>
</comment>
<dbReference type="EMBL" id="JZWS01000006">
    <property type="protein sequence ID" value="KJR79485.1"/>
    <property type="molecule type" value="Genomic_DNA"/>
</dbReference>
<protein>
    <submittedName>
        <fullName evidence="1">Translation elongation factor</fullName>
    </submittedName>
</protein>
<reference evidence="1" key="1">
    <citation type="submission" date="2015-03" db="EMBL/GenBank/DDBJ databases">
        <title>Metagenome Sequencing of an Archaeal-Dominated Microbial Community from a Hot Spring at the Los Azufres Geothermal Field, Mexico.</title>
        <authorList>
            <person name="Servin-Garciduenas L.E."/>
            <person name="Martinez-Romero E."/>
        </authorList>
    </citation>
    <scope>NUCLEOTIDE SEQUENCE [LARGE SCALE GENOMIC DNA]</scope>
    <source>
        <strain evidence="1">AZ1-454</strain>
    </source>
</reference>
<keyword evidence="1" id="KW-0648">Protein biosynthesis</keyword>
<evidence type="ECO:0000313" key="2">
    <source>
        <dbReference type="EMBL" id="MCL7344328.1"/>
    </source>
</evidence>
<dbReference type="InterPro" id="IPR009000">
    <property type="entry name" value="Transl_B-barrel_sf"/>
</dbReference>
<dbReference type="SUPFAM" id="SSF50447">
    <property type="entry name" value="Translation proteins"/>
    <property type="match status" value="1"/>
</dbReference>
<dbReference type="Gene3D" id="2.40.30.10">
    <property type="entry name" value="Translation factors"/>
    <property type="match status" value="1"/>
</dbReference>
<accession>A0A0F2LSL3</accession>
<name>A0A0F2LSL3_9CREN</name>
<organism evidence="1">
    <name type="scientific">Candidatus Aramenus sulfurataquae</name>
    <dbReference type="NCBI Taxonomy" id="1326980"/>
    <lineage>
        <taxon>Archaea</taxon>
        <taxon>Thermoproteota</taxon>
        <taxon>Thermoprotei</taxon>
        <taxon>Sulfolobales</taxon>
        <taxon>Sulfolobaceae</taxon>
        <taxon>Candidatus Aramenus</taxon>
    </lineage>
</organism>
<dbReference type="GO" id="GO:0003746">
    <property type="term" value="F:translation elongation factor activity"/>
    <property type="evidence" value="ECO:0007669"/>
    <property type="project" value="UniProtKB-KW"/>
</dbReference>
<dbReference type="PANTHER" id="PTHR43721">
    <property type="entry name" value="ELONGATION FACTOR TU-RELATED"/>
    <property type="match status" value="1"/>
</dbReference>
<dbReference type="PATRIC" id="fig|1326980.8.peg.1922"/>
<dbReference type="GO" id="GO:0001514">
    <property type="term" value="P:selenocysteine incorporation"/>
    <property type="evidence" value="ECO:0007669"/>
    <property type="project" value="TreeGrafter"/>
</dbReference>